<evidence type="ECO:0000313" key="2">
    <source>
        <dbReference type="EnsemblPlants" id="AET2Gv20912000.1"/>
    </source>
</evidence>
<sequence>MHACMHEVWRMQHARSGRAQLGHWKPEGTFLPQLLRTRLRAMGKVRLMPRRLRFSVVHRHSAASRSASPWISEQHGCTGGLPRVMFSSPSTFAHTPSFSASSGHWVLFPPPPLPPPPFPPPPFPPPPFPPQFPPPGQFPPN</sequence>
<reference evidence="3" key="1">
    <citation type="journal article" date="2014" name="Science">
        <title>Ancient hybridizations among the ancestral genomes of bread wheat.</title>
        <authorList>
            <consortium name="International Wheat Genome Sequencing Consortium,"/>
            <person name="Marcussen T."/>
            <person name="Sandve S.R."/>
            <person name="Heier L."/>
            <person name="Spannagl M."/>
            <person name="Pfeifer M."/>
            <person name="Jakobsen K.S."/>
            <person name="Wulff B.B."/>
            <person name="Steuernagel B."/>
            <person name="Mayer K.F."/>
            <person name="Olsen O.A."/>
        </authorList>
    </citation>
    <scope>NUCLEOTIDE SEQUENCE [LARGE SCALE GENOMIC DNA]</scope>
    <source>
        <strain evidence="3">cv. AL8/78</strain>
    </source>
</reference>
<name>A0A453CP51_AEGTS</name>
<accession>A0A453CP51</accession>
<reference evidence="2" key="3">
    <citation type="journal article" date="2017" name="Nature">
        <title>Genome sequence of the progenitor of the wheat D genome Aegilops tauschii.</title>
        <authorList>
            <person name="Luo M.C."/>
            <person name="Gu Y.Q."/>
            <person name="Puiu D."/>
            <person name="Wang H."/>
            <person name="Twardziok S.O."/>
            <person name="Deal K.R."/>
            <person name="Huo N."/>
            <person name="Zhu T."/>
            <person name="Wang L."/>
            <person name="Wang Y."/>
            <person name="McGuire P.E."/>
            <person name="Liu S."/>
            <person name="Long H."/>
            <person name="Ramasamy R.K."/>
            <person name="Rodriguez J.C."/>
            <person name="Van S.L."/>
            <person name="Yuan L."/>
            <person name="Wang Z."/>
            <person name="Xia Z."/>
            <person name="Xiao L."/>
            <person name="Anderson O.D."/>
            <person name="Ouyang S."/>
            <person name="Liang Y."/>
            <person name="Zimin A.V."/>
            <person name="Pertea G."/>
            <person name="Qi P."/>
            <person name="Bennetzen J.L."/>
            <person name="Dai X."/>
            <person name="Dawson M.W."/>
            <person name="Muller H.G."/>
            <person name="Kugler K."/>
            <person name="Rivarola-Duarte L."/>
            <person name="Spannagl M."/>
            <person name="Mayer K.F.X."/>
            <person name="Lu F.H."/>
            <person name="Bevan M.W."/>
            <person name="Leroy P."/>
            <person name="Li P."/>
            <person name="You F.M."/>
            <person name="Sun Q."/>
            <person name="Liu Z."/>
            <person name="Lyons E."/>
            <person name="Wicker T."/>
            <person name="Salzberg S.L."/>
            <person name="Devos K.M."/>
            <person name="Dvorak J."/>
        </authorList>
    </citation>
    <scope>NUCLEOTIDE SEQUENCE [LARGE SCALE GENOMIC DNA]</scope>
    <source>
        <strain evidence="2">cv. AL8/78</strain>
    </source>
</reference>
<dbReference type="EnsemblPlants" id="AET2Gv20912000.1">
    <property type="protein sequence ID" value="AET2Gv20912000.1"/>
    <property type="gene ID" value="AET2Gv20912000"/>
</dbReference>
<evidence type="ECO:0000256" key="1">
    <source>
        <dbReference type="SAM" id="MobiDB-lite"/>
    </source>
</evidence>
<reference evidence="3" key="2">
    <citation type="journal article" date="2017" name="Nat. Plants">
        <title>The Aegilops tauschii genome reveals multiple impacts of transposons.</title>
        <authorList>
            <person name="Zhao G."/>
            <person name="Zou C."/>
            <person name="Li K."/>
            <person name="Wang K."/>
            <person name="Li T."/>
            <person name="Gao L."/>
            <person name="Zhang X."/>
            <person name="Wang H."/>
            <person name="Yang Z."/>
            <person name="Liu X."/>
            <person name="Jiang W."/>
            <person name="Mao L."/>
            <person name="Kong X."/>
            <person name="Jiao Y."/>
            <person name="Jia J."/>
        </authorList>
    </citation>
    <scope>NUCLEOTIDE SEQUENCE [LARGE SCALE GENOMIC DNA]</scope>
    <source>
        <strain evidence="3">cv. AL8/78</strain>
    </source>
</reference>
<proteinExistence type="predicted"/>
<evidence type="ECO:0000313" key="3">
    <source>
        <dbReference type="Proteomes" id="UP000015105"/>
    </source>
</evidence>
<dbReference type="Gramene" id="AET2Gv20912000.1">
    <property type="protein sequence ID" value="AET2Gv20912000.1"/>
    <property type="gene ID" value="AET2Gv20912000"/>
</dbReference>
<reference evidence="2" key="5">
    <citation type="journal article" date="2021" name="G3 (Bethesda)">
        <title>Aegilops tauschii genome assembly Aet v5.0 features greater sequence contiguity and improved annotation.</title>
        <authorList>
            <person name="Wang L."/>
            <person name="Zhu T."/>
            <person name="Rodriguez J.C."/>
            <person name="Deal K.R."/>
            <person name="Dubcovsky J."/>
            <person name="McGuire P.E."/>
            <person name="Lux T."/>
            <person name="Spannagl M."/>
            <person name="Mayer K.F.X."/>
            <person name="Baldrich P."/>
            <person name="Meyers B.C."/>
            <person name="Huo N."/>
            <person name="Gu Y.Q."/>
            <person name="Zhou H."/>
            <person name="Devos K.M."/>
            <person name="Bennetzen J.L."/>
            <person name="Unver T."/>
            <person name="Budak H."/>
            <person name="Gulick P.J."/>
            <person name="Galiba G."/>
            <person name="Kalapos B."/>
            <person name="Nelson D.R."/>
            <person name="Li P."/>
            <person name="You F.M."/>
            <person name="Luo M.C."/>
            <person name="Dvorak J."/>
        </authorList>
    </citation>
    <scope>NUCLEOTIDE SEQUENCE [LARGE SCALE GENOMIC DNA]</scope>
    <source>
        <strain evidence="2">cv. AL8/78</strain>
    </source>
</reference>
<feature type="region of interest" description="Disordered" evidence="1">
    <location>
        <begin position="116"/>
        <end position="141"/>
    </location>
</feature>
<dbReference type="Proteomes" id="UP000015105">
    <property type="component" value="Chromosome 2D"/>
</dbReference>
<organism evidence="2 3">
    <name type="scientific">Aegilops tauschii subsp. strangulata</name>
    <name type="common">Goatgrass</name>
    <dbReference type="NCBI Taxonomy" id="200361"/>
    <lineage>
        <taxon>Eukaryota</taxon>
        <taxon>Viridiplantae</taxon>
        <taxon>Streptophyta</taxon>
        <taxon>Embryophyta</taxon>
        <taxon>Tracheophyta</taxon>
        <taxon>Spermatophyta</taxon>
        <taxon>Magnoliopsida</taxon>
        <taxon>Liliopsida</taxon>
        <taxon>Poales</taxon>
        <taxon>Poaceae</taxon>
        <taxon>BOP clade</taxon>
        <taxon>Pooideae</taxon>
        <taxon>Triticodae</taxon>
        <taxon>Triticeae</taxon>
        <taxon>Triticinae</taxon>
        <taxon>Aegilops</taxon>
    </lineage>
</organism>
<keyword evidence="3" id="KW-1185">Reference proteome</keyword>
<reference evidence="2" key="4">
    <citation type="submission" date="2019-03" db="UniProtKB">
        <authorList>
            <consortium name="EnsemblPlants"/>
        </authorList>
    </citation>
    <scope>IDENTIFICATION</scope>
</reference>
<protein>
    <submittedName>
        <fullName evidence="2">Uncharacterized protein</fullName>
    </submittedName>
</protein>
<dbReference type="AlphaFoldDB" id="A0A453CP51"/>